<dbReference type="InterPro" id="IPR010998">
    <property type="entry name" value="Integrase_recombinase_N"/>
</dbReference>
<dbReference type="PROSITE" id="PS51898">
    <property type="entry name" value="TYR_RECOMBINASE"/>
    <property type="match status" value="1"/>
</dbReference>
<dbReference type="Gene3D" id="1.10.443.10">
    <property type="entry name" value="Intergrase catalytic core"/>
    <property type="match status" value="1"/>
</dbReference>
<dbReference type="SUPFAM" id="SSF56349">
    <property type="entry name" value="DNA breaking-rejoining enzymes"/>
    <property type="match status" value="1"/>
</dbReference>
<dbReference type="CDD" id="cd00799">
    <property type="entry name" value="INT_Cre_C"/>
    <property type="match status" value="1"/>
</dbReference>
<feature type="domain" description="Tyr recombinase" evidence="5">
    <location>
        <begin position="149"/>
        <end position="345"/>
    </location>
</feature>
<evidence type="ECO:0000256" key="1">
    <source>
        <dbReference type="ARBA" id="ARBA00022908"/>
    </source>
</evidence>
<dbReference type="PROSITE" id="PS51900">
    <property type="entry name" value="CB"/>
    <property type="match status" value="1"/>
</dbReference>
<evidence type="ECO:0000313" key="8">
    <source>
        <dbReference type="Proteomes" id="UP000530514"/>
    </source>
</evidence>
<sequence length="347" mass="38860">MENEIMLVGRAEISTEVKEVPLTDLALQYMEASKSENTLANYRHSIKLFSEYMIEKHGLDLRYTDHCQQVSQEMICNYLSYLTSEERAKKGKKYKPLKAASVLRHLSAIRDFFGYVAEIAKKPIPNPTIGKKVSDTVKGIQRRLGTAPNPKRAVTLDVAGMILAEIEGNDLIDLRDAAIISLGFAGAFRRSELAGADVEHLIFKDSGILFYLPRSKTDQTGEGAWKHIAYGQRKTTCPVRLVERWIKAAGIKEGALFRSIGKGGRLGGRIHPASIARILKDRAEAAGLDRNHFSGHSLRRGFITYAYENGVDMVTIMQHTGHKRFETAKRYVEMIDIEKNSATKGLY</sequence>
<dbReference type="SUPFAM" id="SSF47823">
    <property type="entry name" value="lambda integrase-like, N-terminal domain"/>
    <property type="match status" value="1"/>
</dbReference>
<evidence type="ECO:0000256" key="3">
    <source>
        <dbReference type="ARBA" id="ARBA00023172"/>
    </source>
</evidence>
<dbReference type="GO" id="GO:0006310">
    <property type="term" value="P:DNA recombination"/>
    <property type="evidence" value="ECO:0007669"/>
    <property type="project" value="UniProtKB-KW"/>
</dbReference>
<accession>A0A7W2AIQ2</accession>
<evidence type="ECO:0000259" key="5">
    <source>
        <dbReference type="PROSITE" id="PS51898"/>
    </source>
</evidence>
<keyword evidence="3" id="KW-0233">DNA recombination</keyword>
<evidence type="ECO:0000313" key="7">
    <source>
        <dbReference type="EMBL" id="MBA4544497.1"/>
    </source>
</evidence>
<dbReference type="GO" id="GO:0015074">
    <property type="term" value="P:DNA integration"/>
    <property type="evidence" value="ECO:0007669"/>
    <property type="project" value="UniProtKB-KW"/>
</dbReference>
<evidence type="ECO:0000256" key="2">
    <source>
        <dbReference type="ARBA" id="ARBA00023125"/>
    </source>
</evidence>
<gene>
    <name evidence="7" type="ORF">H1164_16815</name>
</gene>
<dbReference type="AlphaFoldDB" id="A0A7W2AIQ2"/>
<dbReference type="InterPro" id="IPR002104">
    <property type="entry name" value="Integrase_catalytic"/>
</dbReference>
<dbReference type="Gene3D" id="1.10.150.130">
    <property type="match status" value="1"/>
</dbReference>
<reference evidence="7 8" key="1">
    <citation type="submission" date="2020-07" db="EMBL/GenBank/DDBJ databases">
        <authorList>
            <person name="Feng H."/>
        </authorList>
    </citation>
    <scope>NUCLEOTIDE SEQUENCE [LARGE SCALE GENOMIC DNA]</scope>
    <source>
        <strain evidence="8">s-11</strain>
    </source>
</reference>
<dbReference type="OrthoDB" id="9801717at2"/>
<dbReference type="GO" id="GO:0003677">
    <property type="term" value="F:DNA binding"/>
    <property type="evidence" value="ECO:0007669"/>
    <property type="project" value="UniProtKB-UniRule"/>
</dbReference>
<dbReference type="InterPro" id="IPR011010">
    <property type="entry name" value="DNA_brk_join_enz"/>
</dbReference>
<keyword evidence="1" id="KW-0229">DNA integration</keyword>
<dbReference type="PANTHER" id="PTHR34605">
    <property type="entry name" value="PHAGE_INTEGRASE DOMAIN-CONTAINING PROTEIN"/>
    <property type="match status" value="1"/>
</dbReference>
<dbReference type="EMBL" id="JACEIP010000042">
    <property type="protein sequence ID" value="MBA4544497.1"/>
    <property type="molecule type" value="Genomic_DNA"/>
</dbReference>
<dbReference type="InterPro" id="IPR044068">
    <property type="entry name" value="CB"/>
</dbReference>
<dbReference type="Pfam" id="PF00589">
    <property type="entry name" value="Phage_integrase"/>
    <property type="match status" value="1"/>
</dbReference>
<dbReference type="Proteomes" id="UP000530514">
    <property type="component" value="Unassembled WGS sequence"/>
</dbReference>
<keyword evidence="2 4" id="KW-0238">DNA-binding</keyword>
<name>A0A7W2AIQ2_9BACL</name>
<dbReference type="Pfam" id="PF02899">
    <property type="entry name" value="Phage_int_SAM_1"/>
    <property type="match status" value="1"/>
</dbReference>
<protein>
    <submittedName>
        <fullName evidence="7">Tyrosine-type recombinase/integrase</fullName>
    </submittedName>
</protein>
<dbReference type="InterPro" id="IPR052925">
    <property type="entry name" value="Phage_Integrase-like_Recomb"/>
</dbReference>
<dbReference type="InterPro" id="IPR013762">
    <property type="entry name" value="Integrase-like_cat_sf"/>
</dbReference>
<keyword evidence="8" id="KW-1185">Reference proteome</keyword>
<organism evidence="7 8">
    <name type="scientific">Thermoactinomyces daqus</name>
    <dbReference type="NCBI Taxonomy" id="1329516"/>
    <lineage>
        <taxon>Bacteria</taxon>
        <taxon>Bacillati</taxon>
        <taxon>Bacillota</taxon>
        <taxon>Bacilli</taxon>
        <taxon>Bacillales</taxon>
        <taxon>Thermoactinomycetaceae</taxon>
        <taxon>Thermoactinomyces</taxon>
    </lineage>
</organism>
<evidence type="ECO:0000256" key="4">
    <source>
        <dbReference type="PROSITE-ProRule" id="PRU01248"/>
    </source>
</evidence>
<evidence type="ECO:0000259" key="6">
    <source>
        <dbReference type="PROSITE" id="PS51900"/>
    </source>
</evidence>
<feature type="domain" description="Core-binding (CB)" evidence="6">
    <location>
        <begin position="20"/>
        <end position="117"/>
    </location>
</feature>
<dbReference type="PANTHER" id="PTHR34605:SF4">
    <property type="entry name" value="DNA ADENINE METHYLTRANSFERASE"/>
    <property type="match status" value="1"/>
</dbReference>
<dbReference type="InterPro" id="IPR004107">
    <property type="entry name" value="Integrase_SAM-like_N"/>
</dbReference>
<dbReference type="RefSeq" id="WP_052154323.1">
    <property type="nucleotide sequence ID" value="NZ_JACEIP010000042.1"/>
</dbReference>
<comment type="caution">
    <text evidence="7">The sequence shown here is derived from an EMBL/GenBank/DDBJ whole genome shotgun (WGS) entry which is preliminary data.</text>
</comment>
<proteinExistence type="predicted"/>